<proteinExistence type="predicted"/>
<keyword evidence="2" id="KW-0472">Membrane</keyword>
<dbReference type="AlphaFoldDB" id="A0AAW0RAV7"/>
<evidence type="ECO:0000313" key="4">
    <source>
        <dbReference type="Proteomes" id="UP001392437"/>
    </source>
</evidence>
<dbReference type="Proteomes" id="UP001392437">
    <property type="component" value="Unassembled WGS sequence"/>
</dbReference>
<comment type="caution">
    <text evidence="3">The sequence shown here is derived from an EMBL/GenBank/DDBJ whole genome shotgun (WGS) entry which is preliminary data.</text>
</comment>
<accession>A0AAW0RAV7</accession>
<protein>
    <submittedName>
        <fullName evidence="3">Uncharacterized protein</fullName>
    </submittedName>
</protein>
<reference evidence="3 4" key="1">
    <citation type="submission" date="2023-01" db="EMBL/GenBank/DDBJ databases">
        <title>Analysis of 21 Apiospora genomes using comparative genomics revels a genus with tremendous synthesis potential of carbohydrate active enzymes and secondary metabolites.</title>
        <authorList>
            <person name="Sorensen T."/>
        </authorList>
    </citation>
    <scope>NUCLEOTIDE SEQUENCE [LARGE SCALE GENOMIC DNA]</scope>
    <source>
        <strain evidence="3 4">CBS 117206</strain>
    </source>
</reference>
<dbReference type="EMBL" id="JAQQWP010000001">
    <property type="protein sequence ID" value="KAK8131939.1"/>
    <property type="molecule type" value="Genomic_DNA"/>
</dbReference>
<keyword evidence="4" id="KW-1185">Reference proteome</keyword>
<keyword evidence="2" id="KW-1133">Transmembrane helix</keyword>
<organism evidence="3 4">
    <name type="scientific">Apiospora kogelbergensis</name>
    <dbReference type="NCBI Taxonomy" id="1337665"/>
    <lineage>
        <taxon>Eukaryota</taxon>
        <taxon>Fungi</taxon>
        <taxon>Dikarya</taxon>
        <taxon>Ascomycota</taxon>
        <taxon>Pezizomycotina</taxon>
        <taxon>Sordariomycetes</taxon>
        <taxon>Xylariomycetidae</taxon>
        <taxon>Amphisphaeriales</taxon>
        <taxon>Apiosporaceae</taxon>
        <taxon>Apiospora</taxon>
    </lineage>
</organism>
<evidence type="ECO:0000256" key="2">
    <source>
        <dbReference type="SAM" id="Phobius"/>
    </source>
</evidence>
<evidence type="ECO:0000313" key="3">
    <source>
        <dbReference type="EMBL" id="KAK8131939.1"/>
    </source>
</evidence>
<keyword evidence="2" id="KW-0812">Transmembrane</keyword>
<name>A0AAW0RAV7_9PEZI</name>
<feature type="transmembrane region" description="Helical" evidence="2">
    <location>
        <begin position="18"/>
        <end position="40"/>
    </location>
</feature>
<gene>
    <name evidence="3" type="ORF">PG999_000112</name>
</gene>
<evidence type="ECO:0000256" key="1">
    <source>
        <dbReference type="SAM" id="MobiDB-lite"/>
    </source>
</evidence>
<feature type="region of interest" description="Disordered" evidence="1">
    <location>
        <begin position="88"/>
        <end position="116"/>
    </location>
</feature>
<sequence length="156" mass="17095">MDYSPNTSSAESSLDLKYIGAIVAGIFGLILIVCVTTCIIKRYTIKLRRASDTRPDDALNGKSELPAGQRVADYPEVVQFTPGLFEVHGDHPSEMSNGPGLELWDPRSQNSNDPSHRWELTGSYDAHGTSELDVSNTLSRTDCDHVDSNEASIKQI</sequence>